<evidence type="ECO:0000256" key="18">
    <source>
        <dbReference type="SAM" id="Coils"/>
    </source>
</evidence>
<evidence type="ECO:0000256" key="17">
    <source>
        <dbReference type="ARBA" id="ARBA00081049"/>
    </source>
</evidence>
<protein>
    <recommendedName>
        <fullName evidence="16">Putative tyrosine-protein kinase EpsB</fullName>
    </recommendedName>
    <alternativeName>
        <fullName evidence="17">EPS I polysaccharide export protein EpsB</fullName>
    </alternativeName>
</protein>
<dbReference type="OrthoDB" id="9808257at2"/>
<evidence type="ECO:0000259" key="22">
    <source>
        <dbReference type="Pfam" id="PF13807"/>
    </source>
</evidence>
<evidence type="ECO:0000256" key="16">
    <source>
        <dbReference type="ARBA" id="ARBA00067833"/>
    </source>
</evidence>
<keyword evidence="10 19" id="KW-1133">Transmembrane helix</keyword>
<dbReference type="InterPro" id="IPR005702">
    <property type="entry name" value="Wzc-like_C"/>
</dbReference>
<proteinExistence type="inferred from homology"/>
<dbReference type="PANTHER" id="PTHR32309:SF32">
    <property type="entry name" value="TYROSINE-PROTEIN KINASE ETK-RELATED"/>
    <property type="match status" value="1"/>
</dbReference>
<dbReference type="SUPFAM" id="SSF52540">
    <property type="entry name" value="P-loop containing nucleoside triphosphate hydrolases"/>
    <property type="match status" value="1"/>
</dbReference>
<evidence type="ECO:0000259" key="20">
    <source>
        <dbReference type="Pfam" id="PF02706"/>
    </source>
</evidence>
<evidence type="ECO:0000256" key="3">
    <source>
        <dbReference type="ARBA" id="ARBA00022475"/>
    </source>
</evidence>
<dbReference type="CDD" id="cd05387">
    <property type="entry name" value="BY-kinase"/>
    <property type="match status" value="1"/>
</dbReference>
<keyword evidence="12" id="KW-0829">Tyrosine-protein kinase</keyword>
<keyword evidence="3" id="KW-1003">Cell membrane</keyword>
<dbReference type="Pfam" id="PF13807">
    <property type="entry name" value="GNVR"/>
    <property type="match status" value="1"/>
</dbReference>
<dbReference type="FunFam" id="3.40.50.300:FF:000527">
    <property type="entry name" value="Tyrosine-protein kinase etk"/>
    <property type="match status" value="1"/>
</dbReference>
<dbReference type="InterPro" id="IPR025669">
    <property type="entry name" value="AAA_dom"/>
</dbReference>
<keyword evidence="8 23" id="KW-0418">Kinase</keyword>
<dbReference type="NCBIfam" id="TIGR01005">
    <property type="entry name" value="eps_transp_fam"/>
    <property type="match status" value="1"/>
</dbReference>
<keyword evidence="18" id="KW-0175">Coiled coil</keyword>
<comment type="subcellular location">
    <subcellularLocation>
        <location evidence="1">Cell inner membrane</location>
        <topology evidence="1">Multi-pass membrane protein</topology>
    </subcellularLocation>
</comment>
<keyword evidence="9" id="KW-0067">ATP-binding</keyword>
<dbReference type="InterPro" id="IPR003856">
    <property type="entry name" value="LPS_length_determ_N"/>
</dbReference>
<dbReference type="PANTHER" id="PTHR32309">
    <property type="entry name" value="TYROSINE-PROTEIN KINASE"/>
    <property type="match status" value="1"/>
</dbReference>
<evidence type="ECO:0000256" key="9">
    <source>
        <dbReference type="ARBA" id="ARBA00022840"/>
    </source>
</evidence>
<dbReference type="InterPro" id="IPR027417">
    <property type="entry name" value="P-loop_NTPase"/>
</dbReference>
<keyword evidence="24" id="KW-1185">Reference proteome</keyword>
<evidence type="ECO:0000259" key="21">
    <source>
        <dbReference type="Pfam" id="PF13614"/>
    </source>
</evidence>
<dbReference type="RefSeq" id="WP_084523031.1">
    <property type="nucleotide sequence ID" value="NZ_FQUZ01000015.1"/>
</dbReference>
<dbReference type="GO" id="GO:0000271">
    <property type="term" value="P:polysaccharide biosynthetic process"/>
    <property type="evidence" value="ECO:0007669"/>
    <property type="project" value="UniProtKB-KW"/>
</dbReference>
<dbReference type="NCBIfam" id="TIGR01007">
    <property type="entry name" value="eps_fam"/>
    <property type="match status" value="1"/>
</dbReference>
<dbReference type="Pfam" id="PF23607">
    <property type="entry name" value="WZC_N"/>
    <property type="match status" value="1"/>
</dbReference>
<dbReference type="EMBL" id="FQUZ01000015">
    <property type="protein sequence ID" value="SHF21051.1"/>
    <property type="molecule type" value="Genomic_DNA"/>
</dbReference>
<dbReference type="STRING" id="1122156.SAMN02745117_01522"/>
<keyword evidence="4" id="KW-0997">Cell inner membrane</keyword>
<keyword evidence="6 19" id="KW-0812">Transmembrane</keyword>
<evidence type="ECO:0000256" key="1">
    <source>
        <dbReference type="ARBA" id="ARBA00004429"/>
    </source>
</evidence>
<feature type="coiled-coil region" evidence="18">
    <location>
        <begin position="314"/>
        <end position="399"/>
    </location>
</feature>
<dbReference type="GO" id="GO:0004713">
    <property type="term" value="F:protein tyrosine kinase activity"/>
    <property type="evidence" value="ECO:0007669"/>
    <property type="project" value="UniProtKB-KW"/>
</dbReference>
<keyword evidence="11 19" id="KW-0472">Membrane</keyword>
<dbReference type="InterPro" id="IPR032807">
    <property type="entry name" value="GNVR"/>
</dbReference>
<dbReference type="Gene3D" id="3.40.50.300">
    <property type="entry name" value="P-loop containing nucleotide triphosphate hydrolases"/>
    <property type="match status" value="1"/>
</dbReference>
<dbReference type="GO" id="GO:0005886">
    <property type="term" value="C:plasma membrane"/>
    <property type="evidence" value="ECO:0007669"/>
    <property type="project" value="UniProtKB-SubCell"/>
</dbReference>
<evidence type="ECO:0000256" key="6">
    <source>
        <dbReference type="ARBA" id="ARBA00022692"/>
    </source>
</evidence>
<evidence type="ECO:0000313" key="23">
    <source>
        <dbReference type="EMBL" id="SHF21051.1"/>
    </source>
</evidence>
<feature type="domain" description="Tyrosine-protein kinase G-rich" evidence="22">
    <location>
        <begin position="406"/>
        <end position="484"/>
    </location>
</feature>
<reference evidence="23 24" key="1">
    <citation type="submission" date="2016-11" db="EMBL/GenBank/DDBJ databases">
        <authorList>
            <person name="Jaros S."/>
            <person name="Januszkiewicz K."/>
            <person name="Wedrychowicz H."/>
        </authorList>
    </citation>
    <scope>NUCLEOTIDE SEQUENCE [LARGE SCALE GENOMIC DNA]</scope>
    <source>
        <strain evidence="23 24">DSM 16112</strain>
    </source>
</reference>
<evidence type="ECO:0000256" key="13">
    <source>
        <dbReference type="ARBA" id="ARBA00023169"/>
    </source>
</evidence>
<dbReference type="Pfam" id="PF02706">
    <property type="entry name" value="Wzz"/>
    <property type="match status" value="1"/>
</dbReference>
<keyword evidence="5" id="KW-0808">Transferase</keyword>
<name>A0A1M4ZSQ8_9BURK</name>
<evidence type="ECO:0000256" key="7">
    <source>
        <dbReference type="ARBA" id="ARBA00022741"/>
    </source>
</evidence>
<dbReference type="InterPro" id="IPR050445">
    <property type="entry name" value="Bact_polysacc_biosynth/exp"/>
</dbReference>
<comment type="catalytic activity">
    <reaction evidence="14">
        <text>L-tyrosyl-[protein] + ATP = O-phospho-L-tyrosyl-[protein] + ADP + H(+)</text>
        <dbReference type="Rhea" id="RHEA:10596"/>
        <dbReference type="Rhea" id="RHEA-COMP:10136"/>
        <dbReference type="Rhea" id="RHEA-COMP:20101"/>
        <dbReference type="ChEBI" id="CHEBI:15378"/>
        <dbReference type="ChEBI" id="CHEBI:30616"/>
        <dbReference type="ChEBI" id="CHEBI:46858"/>
        <dbReference type="ChEBI" id="CHEBI:61978"/>
        <dbReference type="ChEBI" id="CHEBI:456216"/>
    </reaction>
</comment>
<comment type="similarity">
    <text evidence="2">Belongs to the etk/wzc family.</text>
</comment>
<evidence type="ECO:0000256" key="5">
    <source>
        <dbReference type="ARBA" id="ARBA00022679"/>
    </source>
</evidence>
<sequence>MTTPTTPPPSPAPHPAGYPAYPAAPVAVADNDEIDLREIWDILVDRKWLIASVTGVCLAAGVAYAMLAKPIYESNLLIHVEDSSPSPFNFAAGADSFFDIKTPASGEMEIIRSRNILGQTVDNTRYYIQAEPVYLPLIGPWLARRANGVSSPSGLPFIKGSVSGREQIQVAQFDVPAPLEGSAFTVVAAEGAGYSLQHPNLPSALQGQIGTALEATLPGGGTLSLLVSELHAQPGAHFRLVRHSRISTIQSLQRSLQISEKGRQSGILNVSMQHENPYRLSEVLNEIGTQYVRQNIDRKAAEAAQSLSFLDEQLPNFKRELESSEASYNQFRNQRGTIAFDEEAKLVLAQLVNVQTKLVEAEQQRRALSARFTDNHPNIQSLDSQIRAWKGQIASLESRIKTMPGIQQEAMRFQRDIQVNTELYQSMLNSALQLRLVKEGRTGNVRLLDSAAIFPQPVKPRKSLIVALAGILGLMGGAALAIGRGMFFSAIRHPNEIEARTGLNIYASVPLSADQKRLQNQILAKAPGVHLLTHKAPSDPAIESLRSLRTALQFSMLESSNNRVMFTGPTPFLGKSFLSSNFAAVMAAGGKRVLLVDADLRKGYLHQYFGLARGRGLSDLISGSLNCKEAIHSQIVPNLDFLSTGFLPPNPAELLMSESFTQLLEQFSSSYDMVIIDTPPVLVAADANAIATHAGVILLVARADVSQLGEVQESAKRIAQSGKSITGVVFNAMDTSRRHYGSYGYKYSHGYRYTNYRYSADGKNTTF</sequence>
<feature type="domain" description="Polysaccharide chain length determinant N-terminal" evidence="20">
    <location>
        <begin position="32"/>
        <end position="123"/>
    </location>
</feature>
<feature type="domain" description="AAA" evidence="21">
    <location>
        <begin position="574"/>
        <end position="709"/>
    </location>
</feature>
<dbReference type="InterPro" id="IPR005700">
    <property type="entry name" value="EPS_ExoP-like"/>
</dbReference>
<evidence type="ECO:0000256" key="15">
    <source>
        <dbReference type="ARBA" id="ARBA00054296"/>
    </source>
</evidence>
<evidence type="ECO:0000256" key="8">
    <source>
        <dbReference type="ARBA" id="ARBA00022777"/>
    </source>
</evidence>
<evidence type="ECO:0000256" key="11">
    <source>
        <dbReference type="ARBA" id="ARBA00023136"/>
    </source>
</evidence>
<accession>A0A1M4ZSQ8</accession>
<feature type="transmembrane region" description="Helical" evidence="19">
    <location>
        <begin position="48"/>
        <end position="67"/>
    </location>
</feature>
<dbReference type="Pfam" id="PF13614">
    <property type="entry name" value="AAA_31"/>
    <property type="match status" value="1"/>
</dbReference>
<gene>
    <name evidence="23" type="ORF">SAMN02745117_01522</name>
</gene>
<dbReference type="AlphaFoldDB" id="A0A1M4ZSQ8"/>
<evidence type="ECO:0000256" key="2">
    <source>
        <dbReference type="ARBA" id="ARBA00008883"/>
    </source>
</evidence>
<feature type="transmembrane region" description="Helical" evidence="19">
    <location>
        <begin position="464"/>
        <end position="487"/>
    </location>
</feature>
<keyword evidence="13" id="KW-0270">Exopolysaccharide synthesis</keyword>
<evidence type="ECO:0000256" key="14">
    <source>
        <dbReference type="ARBA" id="ARBA00053015"/>
    </source>
</evidence>
<dbReference type="GO" id="GO:0005524">
    <property type="term" value="F:ATP binding"/>
    <property type="evidence" value="ECO:0007669"/>
    <property type="project" value="UniProtKB-KW"/>
</dbReference>
<dbReference type="GO" id="GO:0042802">
    <property type="term" value="F:identical protein binding"/>
    <property type="evidence" value="ECO:0007669"/>
    <property type="project" value="UniProtKB-ARBA"/>
</dbReference>
<organism evidence="23 24">
    <name type="scientific">Lampropedia hyalina DSM 16112</name>
    <dbReference type="NCBI Taxonomy" id="1122156"/>
    <lineage>
        <taxon>Bacteria</taxon>
        <taxon>Pseudomonadati</taxon>
        <taxon>Pseudomonadota</taxon>
        <taxon>Betaproteobacteria</taxon>
        <taxon>Burkholderiales</taxon>
        <taxon>Comamonadaceae</taxon>
        <taxon>Lampropedia</taxon>
    </lineage>
</organism>
<evidence type="ECO:0000256" key="4">
    <source>
        <dbReference type="ARBA" id="ARBA00022519"/>
    </source>
</evidence>
<evidence type="ECO:0000256" key="19">
    <source>
        <dbReference type="SAM" id="Phobius"/>
    </source>
</evidence>
<dbReference type="Proteomes" id="UP000184327">
    <property type="component" value="Unassembled WGS sequence"/>
</dbReference>
<comment type="function">
    <text evidence="15">Probably involved in polymerization and/or export of exopolysaccharide EPS I which functions as a virulence factor. May be involved in an ATP-dependent process in the pathway for EPS I production, possibly export of the trimeric repeat units across the inner membrane or their polymerization.</text>
</comment>
<evidence type="ECO:0000256" key="10">
    <source>
        <dbReference type="ARBA" id="ARBA00022989"/>
    </source>
</evidence>
<keyword evidence="7" id="KW-0547">Nucleotide-binding</keyword>
<evidence type="ECO:0000256" key="12">
    <source>
        <dbReference type="ARBA" id="ARBA00023137"/>
    </source>
</evidence>
<evidence type="ECO:0000313" key="24">
    <source>
        <dbReference type="Proteomes" id="UP000184327"/>
    </source>
</evidence>